<dbReference type="InterPro" id="IPR050612">
    <property type="entry name" value="Prok_Mopterin_Oxidored"/>
</dbReference>
<gene>
    <name evidence="7" type="ORF">A0O31_01214</name>
</gene>
<evidence type="ECO:0000259" key="6">
    <source>
        <dbReference type="PROSITE" id="PS51669"/>
    </source>
</evidence>
<dbReference type="SMART" id="SM00926">
    <property type="entry name" value="Molybdop_Fe4S4"/>
    <property type="match status" value="1"/>
</dbReference>
<keyword evidence="3" id="KW-0408">Iron</keyword>
<evidence type="ECO:0000256" key="3">
    <source>
        <dbReference type="ARBA" id="ARBA00023004"/>
    </source>
</evidence>
<dbReference type="AlphaFoldDB" id="A0A1J0LSL5"/>
<dbReference type="GO" id="GO:0043546">
    <property type="term" value="F:molybdopterin cofactor binding"/>
    <property type="evidence" value="ECO:0007669"/>
    <property type="project" value="InterPro"/>
</dbReference>
<dbReference type="GO" id="GO:0051536">
    <property type="term" value="F:iron-sulfur cluster binding"/>
    <property type="evidence" value="ECO:0007669"/>
    <property type="project" value="UniProtKB-KW"/>
</dbReference>
<dbReference type="PROSITE" id="PS51669">
    <property type="entry name" value="4FE4S_MOW_BIS_MGD"/>
    <property type="match status" value="1"/>
</dbReference>
<dbReference type="SUPFAM" id="SSF50692">
    <property type="entry name" value="ADC-like"/>
    <property type="match status" value="1"/>
</dbReference>
<dbReference type="Pfam" id="PF01568">
    <property type="entry name" value="Molydop_binding"/>
    <property type="match status" value="1"/>
</dbReference>
<dbReference type="Gene3D" id="2.40.40.20">
    <property type="match status" value="1"/>
</dbReference>
<feature type="region of interest" description="Disordered" evidence="5">
    <location>
        <begin position="700"/>
        <end position="724"/>
    </location>
</feature>
<accession>A0A1J0LSL5</accession>
<evidence type="ECO:0000313" key="7">
    <source>
        <dbReference type="EMBL" id="APD09353.1"/>
    </source>
</evidence>
<dbReference type="SUPFAM" id="SSF53706">
    <property type="entry name" value="Formate dehydrogenase/DMSO reductase, domains 1-3"/>
    <property type="match status" value="1"/>
</dbReference>
<evidence type="ECO:0000256" key="2">
    <source>
        <dbReference type="ARBA" id="ARBA00022723"/>
    </source>
</evidence>
<dbReference type="STRING" id="56956.A0O31_01214"/>
<dbReference type="InterPro" id="IPR006656">
    <property type="entry name" value="Mopterin_OxRdtase"/>
</dbReference>
<evidence type="ECO:0000256" key="1">
    <source>
        <dbReference type="ARBA" id="ARBA00010312"/>
    </source>
</evidence>
<dbReference type="CDD" id="cd02766">
    <property type="entry name" value="MopB_3"/>
    <property type="match status" value="1"/>
</dbReference>
<dbReference type="GO" id="GO:0016491">
    <property type="term" value="F:oxidoreductase activity"/>
    <property type="evidence" value="ECO:0007669"/>
    <property type="project" value="InterPro"/>
</dbReference>
<dbReference type="Pfam" id="PF04879">
    <property type="entry name" value="Molybdop_Fe4S4"/>
    <property type="match status" value="1"/>
</dbReference>
<dbReference type="InterPro" id="IPR006963">
    <property type="entry name" value="Mopterin_OxRdtase_4Fe-4S_dom"/>
</dbReference>
<dbReference type="Gene3D" id="2.20.25.90">
    <property type="entry name" value="ADC-like domains"/>
    <property type="match status" value="1"/>
</dbReference>
<evidence type="ECO:0000256" key="5">
    <source>
        <dbReference type="SAM" id="MobiDB-lite"/>
    </source>
</evidence>
<dbReference type="Proteomes" id="UP000182993">
    <property type="component" value="Chromosome"/>
</dbReference>
<name>A0A1J0LSL5_THEBO</name>
<dbReference type="CDD" id="cd02786">
    <property type="entry name" value="MopB_CT_3"/>
    <property type="match status" value="1"/>
</dbReference>
<dbReference type="Gene3D" id="3.30.2070.10">
    <property type="entry name" value="Formate dehydrogenase/DMSO reductase"/>
    <property type="match status" value="1"/>
</dbReference>
<protein>
    <submittedName>
        <fullName evidence="7">Molybdopterin oxidoreductase</fullName>
    </submittedName>
</protein>
<feature type="domain" description="4Fe-4S Mo/W bis-MGD-type" evidence="6">
    <location>
        <begin position="1"/>
        <end position="57"/>
    </location>
</feature>
<dbReference type="Gene3D" id="3.40.228.10">
    <property type="entry name" value="Dimethylsulfoxide Reductase, domain 2"/>
    <property type="match status" value="1"/>
</dbReference>
<reference evidence="8" key="1">
    <citation type="submission" date="2016-06" db="EMBL/GenBank/DDBJ databases">
        <title>Whole genome sequencing of Thermus brockianus strain GE-1.</title>
        <authorList>
            <person name="Schaefers C."/>
            <person name="Blank S."/>
            <person name="Wiebusch S."/>
            <person name="Elleuche S."/>
            <person name="Antranikian G."/>
        </authorList>
    </citation>
    <scope>NUCLEOTIDE SEQUENCE [LARGE SCALE GENOMIC DNA]</scope>
    <source>
        <strain evidence="8">GE-1</strain>
    </source>
</reference>
<dbReference type="EMBL" id="CP016312">
    <property type="protein sequence ID" value="APD09353.1"/>
    <property type="molecule type" value="Genomic_DNA"/>
</dbReference>
<dbReference type="PANTHER" id="PTHR43742:SF6">
    <property type="entry name" value="OXIDOREDUCTASE YYAE-RELATED"/>
    <property type="match status" value="1"/>
</dbReference>
<organism evidence="7 8">
    <name type="scientific">Thermus brockianus</name>
    <dbReference type="NCBI Taxonomy" id="56956"/>
    <lineage>
        <taxon>Bacteria</taxon>
        <taxon>Thermotogati</taxon>
        <taxon>Deinococcota</taxon>
        <taxon>Deinococci</taxon>
        <taxon>Thermales</taxon>
        <taxon>Thermaceae</taxon>
        <taxon>Thermus</taxon>
    </lineage>
</organism>
<proteinExistence type="inferred from homology"/>
<dbReference type="GO" id="GO:0046872">
    <property type="term" value="F:metal ion binding"/>
    <property type="evidence" value="ECO:0007669"/>
    <property type="project" value="UniProtKB-KW"/>
</dbReference>
<dbReference type="Pfam" id="PF00384">
    <property type="entry name" value="Molybdopterin"/>
    <property type="match status" value="1"/>
</dbReference>
<comment type="similarity">
    <text evidence="1">Belongs to the prokaryotic molybdopterin-containing oxidoreductase family.</text>
</comment>
<dbReference type="KEGG" id="tbc:A0O31_01214"/>
<evidence type="ECO:0000313" key="8">
    <source>
        <dbReference type="Proteomes" id="UP000182993"/>
    </source>
</evidence>
<dbReference type="PANTHER" id="PTHR43742">
    <property type="entry name" value="TRIMETHYLAMINE-N-OXIDE REDUCTASE"/>
    <property type="match status" value="1"/>
</dbReference>
<dbReference type="InterPro" id="IPR009010">
    <property type="entry name" value="Asp_de-COase-like_dom_sf"/>
</dbReference>
<dbReference type="InterPro" id="IPR006657">
    <property type="entry name" value="MoPterin_dinucl-bd_dom"/>
</dbReference>
<keyword evidence="2" id="KW-0479">Metal-binding</keyword>
<keyword evidence="4" id="KW-0411">Iron-sulfur</keyword>
<dbReference type="InterPro" id="IPR037920">
    <property type="entry name" value="YoaE_C"/>
</dbReference>
<sequence length="724" mass="80092">MKARATCPLDCPDACSLLLTLEEGRLVRVEGDPRHPITQGFACAKTYRYPERVKERLLYPMRRVGRKGEGRFVRITWEEALDEMAERLKAVLDAHGGEAVLPYHYAGTMGLIENQHPLAFFRAIGASELLETICATAGSAAWEMTYGPRLAPDPEDIPENARYILLWGINSLATHSHLTPFLKGAKARGAKVVHIDPYANPTSRFAHEHLKIRPGTDAALAYALAHVLFKEGLVDWAYLEEAATGVEEFQKEAENWPPSRASALTGIPEEAILGLARELGEAKRVFLRVGYGMTRHPGGGNALRAVILLPALLGAWRYPGCGAMLSTSGAFFLNRRYLGGRHLLEGPHPHEGYFRPNPKARAINMNQLGTALTELHPPIRILFVFNSNPLVVAPSTGRVKEGLAREDLFTVVLEQVMTETARYADLLLPATFFYEHPDLYTSYGHYYLSWNEPLAEPEGEARPNTWVFRELAKRLGLKEPTLHWGAEEVARSLLAADHPYLKDITLERLKEEGFVKLNLPKPFLPFAQGPVRFSPPPQVLPTEPLPEYPLILLTPPAHRFLNTTYGNVEALVAAEGGEPRLLIHPLDAEARGIRDGMLVHIRSPWGRITRKARVSEAPRPGVVVLEGTWWEKWAPDGKGVNHLTSERLTDLGVGAPSTAPPWRWSPCASPDLRLGYNPARLGGCARGCPRSAPWPWPPGGRRGFSWSCGPPRTPSSGEPGGFPP</sequence>
<dbReference type="Gene3D" id="3.40.50.740">
    <property type="match status" value="1"/>
</dbReference>
<evidence type="ECO:0000256" key="4">
    <source>
        <dbReference type="ARBA" id="ARBA00023014"/>
    </source>
</evidence>